<evidence type="ECO:0000313" key="3">
    <source>
        <dbReference type="Proteomes" id="UP000077051"/>
    </source>
</evidence>
<sequence>MGGNISRDPPNAHVHQHHQHHHHHRHNSNSSPSSIKARKSKSSTLRNSKSNSVNEEKKVPVIKSDKRIIYGRTYHAIESSSYMLPKDDKEIDRLHEEHFVTKELLGFNIMIEALKSLDFQNGGLEVLDLCCGPATWLCETSLEYPNCRFTGIDMCSLWPQVIRPVNLTFTEANVLQGIPYPDKTFGLFRSDEVCDLLVACQASIIRDLTTTTARFVVLAFRTNEWPFIISEIKRVLKDGGCFQCVELDMRIITTDPIARTYTEAFESFCASYGLDASAGAKLDLMLTEGGGMKILQSEYREVPLGWGGPIGDAYIQLFQGTLDGLSPWLKQSLGITDHENYDMLMNRTRQALIQSRSFMGLYAFLAQKPMND</sequence>
<dbReference type="Gene3D" id="3.40.50.150">
    <property type="entry name" value="Vaccinia Virus protein VP39"/>
    <property type="match status" value="1"/>
</dbReference>
<feature type="compositionally biased region" description="Basic residues" evidence="1">
    <location>
        <begin position="14"/>
        <end position="27"/>
    </location>
</feature>
<feature type="compositionally biased region" description="Polar residues" evidence="1">
    <location>
        <begin position="44"/>
        <end position="53"/>
    </location>
</feature>
<dbReference type="VEuPathDB" id="FungiDB:MUCCIDRAFT_182187"/>
<dbReference type="AlphaFoldDB" id="A0A168PEQ2"/>
<organism evidence="2 3">
    <name type="scientific">Mucor lusitanicus CBS 277.49</name>
    <dbReference type="NCBI Taxonomy" id="747725"/>
    <lineage>
        <taxon>Eukaryota</taxon>
        <taxon>Fungi</taxon>
        <taxon>Fungi incertae sedis</taxon>
        <taxon>Mucoromycota</taxon>
        <taxon>Mucoromycotina</taxon>
        <taxon>Mucoromycetes</taxon>
        <taxon>Mucorales</taxon>
        <taxon>Mucorineae</taxon>
        <taxon>Mucoraceae</taxon>
        <taxon>Mucor</taxon>
    </lineage>
</organism>
<evidence type="ECO:0008006" key="4">
    <source>
        <dbReference type="Google" id="ProtNLM"/>
    </source>
</evidence>
<evidence type="ECO:0000256" key="1">
    <source>
        <dbReference type="SAM" id="MobiDB-lite"/>
    </source>
</evidence>
<keyword evidence="3" id="KW-1185">Reference proteome</keyword>
<dbReference type="CDD" id="cd02440">
    <property type="entry name" value="AdoMet_MTases"/>
    <property type="match status" value="1"/>
</dbReference>
<reference evidence="2 3" key="1">
    <citation type="submission" date="2015-06" db="EMBL/GenBank/DDBJ databases">
        <title>Expansion of signal transduction pathways in fungi by whole-genome duplication.</title>
        <authorList>
            <consortium name="DOE Joint Genome Institute"/>
            <person name="Corrochano L.M."/>
            <person name="Kuo A."/>
            <person name="Marcet-Houben M."/>
            <person name="Polaino S."/>
            <person name="Salamov A."/>
            <person name="Villalobos J.M."/>
            <person name="Alvarez M.I."/>
            <person name="Avalos J."/>
            <person name="Benito E.P."/>
            <person name="Benoit I."/>
            <person name="Burger G."/>
            <person name="Camino L.P."/>
            <person name="Canovas D."/>
            <person name="Cerda-Olmedo E."/>
            <person name="Cheng J.-F."/>
            <person name="Dominguez A."/>
            <person name="Elias M."/>
            <person name="Eslava A.P."/>
            <person name="Glaser F."/>
            <person name="Grimwood J."/>
            <person name="Gutierrez G."/>
            <person name="Heitman J."/>
            <person name="Henrissat B."/>
            <person name="Iturriaga E.A."/>
            <person name="Lang B.F."/>
            <person name="Lavin J.L."/>
            <person name="Lee S."/>
            <person name="Li W."/>
            <person name="Lindquist E."/>
            <person name="Lopez-Garcia S."/>
            <person name="Luque E.M."/>
            <person name="Marcos A.T."/>
            <person name="Martin J."/>
            <person name="Mccluskey K."/>
            <person name="Medina H.R."/>
            <person name="Miralles-Duran A."/>
            <person name="Miyazaki A."/>
            <person name="Munoz-Torres E."/>
            <person name="Oguiza J.A."/>
            <person name="Ohm R."/>
            <person name="Olmedo M."/>
            <person name="Orejas M."/>
            <person name="Ortiz-Castellanos L."/>
            <person name="Pisabarro A.G."/>
            <person name="Rodriguez-Romero J."/>
            <person name="Ruiz-Herrera J."/>
            <person name="Ruiz-Vazquez R."/>
            <person name="Sanz C."/>
            <person name="Schackwitz W."/>
            <person name="Schmutz J."/>
            <person name="Shahriari M."/>
            <person name="Shelest E."/>
            <person name="Silva-Franco F."/>
            <person name="Soanes D."/>
            <person name="Syed K."/>
            <person name="Tagua V.G."/>
            <person name="Talbot N.J."/>
            <person name="Thon M."/>
            <person name="De Vries R.P."/>
            <person name="Wiebenga A."/>
            <person name="Yadav J.S."/>
            <person name="Braun E.L."/>
            <person name="Baker S."/>
            <person name="Garre V."/>
            <person name="Horwitz B."/>
            <person name="Torres-Martinez S."/>
            <person name="Idnurm A."/>
            <person name="Herrera-Estrella A."/>
            <person name="Gabaldon T."/>
            <person name="Grigoriev I.V."/>
        </authorList>
    </citation>
    <scope>NUCLEOTIDE SEQUENCE [LARGE SCALE GENOMIC DNA]</scope>
    <source>
        <strain evidence="2 3">CBS 277.49</strain>
    </source>
</reference>
<accession>A0A168PEQ2</accession>
<proteinExistence type="predicted"/>
<feature type="region of interest" description="Disordered" evidence="1">
    <location>
        <begin position="1"/>
        <end position="58"/>
    </location>
</feature>
<comment type="caution">
    <text evidence="2">The sequence shown here is derived from an EMBL/GenBank/DDBJ whole genome shotgun (WGS) entry which is preliminary data.</text>
</comment>
<dbReference type="OrthoDB" id="2013972at2759"/>
<name>A0A168PEQ2_MUCCL</name>
<dbReference type="EMBL" id="AMYB01000001">
    <property type="protein sequence ID" value="OAD07626.1"/>
    <property type="molecule type" value="Genomic_DNA"/>
</dbReference>
<dbReference type="STRING" id="747725.A0A168PEQ2"/>
<dbReference type="Proteomes" id="UP000077051">
    <property type="component" value="Unassembled WGS sequence"/>
</dbReference>
<dbReference type="InterPro" id="IPR029063">
    <property type="entry name" value="SAM-dependent_MTases_sf"/>
</dbReference>
<protein>
    <recommendedName>
        <fullName evidence="4">Methyltransferase domain-containing protein</fullName>
    </recommendedName>
</protein>
<dbReference type="SUPFAM" id="SSF53335">
    <property type="entry name" value="S-adenosyl-L-methionine-dependent methyltransferases"/>
    <property type="match status" value="1"/>
</dbReference>
<evidence type="ECO:0000313" key="2">
    <source>
        <dbReference type="EMBL" id="OAD07626.1"/>
    </source>
</evidence>
<gene>
    <name evidence="2" type="ORF">MUCCIDRAFT_182187</name>
</gene>